<dbReference type="InterPro" id="IPR036291">
    <property type="entry name" value="NAD(P)-bd_dom_sf"/>
</dbReference>
<dbReference type="PANTHER" id="PTHR42751">
    <property type="entry name" value="SODIUM/HYDROGEN EXCHANGER FAMILY/TRKA DOMAIN PROTEIN"/>
    <property type="match status" value="1"/>
</dbReference>
<dbReference type="Proteomes" id="UP000034292">
    <property type="component" value="Unassembled WGS sequence"/>
</dbReference>
<dbReference type="GO" id="GO:0006813">
    <property type="term" value="P:potassium ion transport"/>
    <property type="evidence" value="ECO:0007669"/>
    <property type="project" value="InterPro"/>
</dbReference>
<comment type="subcellular location">
    <subcellularLocation>
        <location evidence="1">Membrane</location>
        <topology evidence="1">Multi-pass membrane protein</topology>
    </subcellularLocation>
</comment>
<evidence type="ECO:0000256" key="4">
    <source>
        <dbReference type="ARBA" id="ARBA00022692"/>
    </source>
</evidence>
<feature type="transmembrane region" description="Helical" evidence="7">
    <location>
        <begin position="204"/>
        <end position="226"/>
    </location>
</feature>
<evidence type="ECO:0000313" key="9">
    <source>
        <dbReference type="EMBL" id="KKR78243.1"/>
    </source>
</evidence>
<dbReference type="GO" id="GO:0015297">
    <property type="term" value="F:antiporter activity"/>
    <property type="evidence" value="ECO:0007669"/>
    <property type="project" value="InterPro"/>
</dbReference>
<comment type="similarity">
    <text evidence="2">Belongs to the monovalent cation:proton antiporter 2 (CPA2) transporter (TC 2.A.37) family.</text>
</comment>
<feature type="transmembrane region" description="Helical" evidence="7">
    <location>
        <begin position="146"/>
        <end position="169"/>
    </location>
</feature>
<evidence type="ECO:0000259" key="8">
    <source>
        <dbReference type="PROSITE" id="PS51201"/>
    </source>
</evidence>
<keyword evidence="5 7" id="KW-1133">Transmembrane helix</keyword>
<evidence type="ECO:0000256" key="2">
    <source>
        <dbReference type="ARBA" id="ARBA00005551"/>
    </source>
</evidence>
<dbReference type="EMBL" id="LBZV01000001">
    <property type="protein sequence ID" value="KKR78243.1"/>
    <property type="molecule type" value="Genomic_DNA"/>
</dbReference>
<name>A0A0G0TMP0_9BACT</name>
<feature type="transmembrane region" description="Helical" evidence="7">
    <location>
        <begin position="53"/>
        <end position="72"/>
    </location>
</feature>
<evidence type="ECO:0000256" key="3">
    <source>
        <dbReference type="ARBA" id="ARBA00022448"/>
    </source>
</evidence>
<sequence length="565" mass="61481">MPHQFLSFAFILVLAAGLGIIARTLKQPLVLAYIFAGIIISAASFFGEFDTKILEPLSNFGIAFLLFLTGIDMKLEDLKYVGRAALYTGIGQIVFTALVGFVILSALGFSTVASIYIAVAITFSSTVIIVKLLSEKNDLQSLYGKIAVGFLLVQDFVAIIALMVLSGFAGGQTPSIVSLGFILVKGVLLVAATILFTKFVMKSIFRLASSSIELLFVVAIAWAFLLSGVAEFVGFSIAIGAFLAGIAIASSPYRVQISGRVKPLKDFFIIIFFILLGVSMSSGFGNLNIMHVVLVSLFILIGNPLIVMAVMMTLKFRNRTSFLASVTVAQISEFSLILMAVAQSLGHVGSREVALVASVGVITITLSSYLILYGNAIYAYVQKPMSKLFPEKARDPYVTRHEELKDHVVLVGGEQMGSDILSFLSGKIQDRDQIVVIDFNPEIHARLSSEGYNAVFGDVTDPEVLEELELGRARLLVITDPDAGDSAHIIQMAREKNFKGPVIGTAYWIHDAIKLYEMGADYVVVPETVGGKHVSRILADHWEDLGKIKKEKSKHFEDLISHRIF</sequence>
<evidence type="ECO:0000256" key="6">
    <source>
        <dbReference type="ARBA" id="ARBA00023136"/>
    </source>
</evidence>
<dbReference type="Pfam" id="PF02254">
    <property type="entry name" value="TrkA_N"/>
    <property type="match status" value="1"/>
</dbReference>
<evidence type="ECO:0000313" key="10">
    <source>
        <dbReference type="Proteomes" id="UP000034292"/>
    </source>
</evidence>
<proteinExistence type="inferred from homology"/>
<feature type="transmembrane region" description="Helical" evidence="7">
    <location>
        <begin position="6"/>
        <end position="22"/>
    </location>
</feature>
<evidence type="ECO:0000256" key="7">
    <source>
        <dbReference type="SAM" id="Phobius"/>
    </source>
</evidence>
<feature type="transmembrane region" description="Helical" evidence="7">
    <location>
        <begin position="322"/>
        <end position="342"/>
    </location>
</feature>
<feature type="domain" description="RCK N-terminal" evidence="8">
    <location>
        <begin position="405"/>
        <end position="525"/>
    </location>
</feature>
<dbReference type="InterPro" id="IPR003148">
    <property type="entry name" value="RCK_N"/>
</dbReference>
<feature type="transmembrane region" description="Helical" evidence="7">
    <location>
        <begin position="113"/>
        <end position="134"/>
    </location>
</feature>
<dbReference type="InterPro" id="IPR006153">
    <property type="entry name" value="Cation/H_exchanger_TM"/>
</dbReference>
<feature type="transmembrane region" description="Helical" evidence="7">
    <location>
        <begin position="290"/>
        <end position="310"/>
    </location>
</feature>
<evidence type="ECO:0000256" key="5">
    <source>
        <dbReference type="ARBA" id="ARBA00022989"/>
    </source>
</evidence>
<organism evidence="9 10">
    <name type="scientific">Candidatus Curtissbacteria bacterium GW2011_GWA1_40_9</name>
    <dbReference type="NCBI Taxonomy" id="1618408"/>
    <lineage>
        <taxon>Bacteria</taxon>
        <taxon>Candidatus Curtissiibacteriota</taxon>
    </lineage>
</organism>
<dbReference type="GO" id="GO:0016020">
    <property type="term" value="C:membrane"/>
    <property type="evidence" value="ECO:0007669"/>
    <property type="project" value="UniProtKB-SubCell"/>
</dbReference>
<feature type="transmembrane region" description="Helical" evidence="7">
    <location>
        <begin position="232"/>
        <end position="255"/>
    </location>
</feature>
<dbReference type="AlphaFoldDB" id="A0A0G0TMP0"/>
<evidence type="ECO:0000256" key="1">
    <source>
        <dbReference type="ARBA" id="ARBA00004141"/>
    </source>
</evidence>
<dbReference type="GO" id="GO:1902600">
    <property type="term" value="P:proton transmembrane transport"/>
    <property type="evidence" value="ECO:0007669"/>
    <property type="project" value="InterPro"/>
</dbReference>
<comment type="caution">
    <text evidence="9">The sequence shown here is derived from an EMBL/GenBank/DDBJ whole genome shotgun (WGS) entry which is preliminary data.</text>
</comment>
<dbReference type="PROSITE" id="PS51201">
    <property type="entry name" value="RCK_N"/>
    <property type="match status" value="1"/>
</dbReference>
<feature type="transmembrane region" description="Helical" evidence="7">
    <location>
        <begin position="84"/>
        <end position="107"/>
    </location>
</feature>
<dbReference type="InterPro" id="IPR038770">
    <property type="entry name" value="Na+/solute_symporter_sf"/>
</dbReference>
<dbReference type="STRING" id="1618408.UU23_C0001G0007"/>
<gene>
    <name evidence="9" type="ORF">UU23_C0001G0007</name>
</gene>
<feature type="transmembrane region" description="Helical" evidence="7">
    <location>
        <begin position="29"/>
        <end position="47"/>
    </location>
</feature>
<feature type="transmembrane region" description="Helical" evidence="7">
    <location>
        <begin position="175"/>
        <end position="197"/>
    </location>
</feature>
<feature type="transmembrane region" description="Helical" evidence="7">
    <location>
        <begin position="267"/>
        <end position="284"/>
    </location>
</feature>
<keyword evidence="3" id="KW-0813">Transport</keyword>
<keyword evidence="4 7" id="KW-0812">Transmembrane</keyword>
<dbReference type="Pfam" id="PF00999">
    <property type="entry name" value="Na_H_Exchanger"/>
    <property type="match status" value="1"/>
</dbReference>
<reference evidence="9 10" key="1">
    <citation type="journal article" date="2015" name="Nature">
        <title>rRNA introns, odd ribosomes, and small enigmatic genomes across a large radiation of phyla.</title>
        <authorList>
            <person name="Brown C.T."/>
            <person name="Hug L.A."/>
            <person name="Thomas B.C."/>
            <person name="Sharon I."/>
            <person name="Castelle C.J."/>
            <person name="Singh A."/>
            <person name="Wilkins M.J."/>
            <person name="Williams K.H."/>
            <person name="Banfield J.F."/>
        </authorList>
    </citation>
    <scope>NUCLEOTIDE SEQUENCE [LARGE SCALE GENOMIC DNA]</scope>
</reference>
<feature type="transmembrane region" description="Helical" evidence="7">
    <location>
        <begin position="354"/>
        <end position="381"/>
    </location>
</feature>
<accession>A0A0G0TMP0</accession>
<dbReference type="Gene3D" id="1.20.1530.20">
    <property type="match status" value="1"/>
</dbReference>
<protein>
    <submittedName>
        <fullName evidence="9">Sodium/hydrogen exchanger</fullName>
    </submittedName>
</protein>
<dbReference type="Gene3D" id="3.40.50.720">
    <property type="entry name" value="NAD(P)-binding Rossmann-like Domain"/>
    <property type="match status" value="1"/>
</dbReference>
<keyword evidence="6 7" id="KW-0472">Membrane</keyword>
<dbReference type="SUPFAM" id="SSF51735">
    <property type="entry name" value="NAD(P)-binding Rossmann-fold domains"/>
    <property type="match status" value="1"/>
</dbReference>
<dbReference type="PANTHER" id="PTHR42751:SF3">
    <property type="entry name" value="SODIUM_GLUTAMATE SYMPORTER"/>
    <property type="match status" value="1"/>
</dbReference>